<sequence>MYVCMRKLCYCWSNHEARNSIHEVTAPIRREWAKQTVHWCSSWSQYLCPPCSDCLLWWKIVFLTVTYYFGTSRYQPIHSWRPQQSPTIPLCQGPAGRYQVIKLSIAIQLSSPRHPIHVHMLVTATGWISRHVIRHSGEQSQHSSGVCCKVRKRGVMCP</sequence>
<evidence type="ECO:0000313" key="2">
    <source>
        <dbReference type="Proteomes" id="UP000235786"/>
    </source>
</evidence>
<protein>
    <submittedName>
        <fullName evidence="1">Uncharacterized protein</fullName>
    </submittedName>
</protein>
<keyword evidence="2" id="KW-1185">Reference proteome</keyword>
<gene>
    <name evidence="1" type="ORF">L207DRAFT_114308</name>
</gene>
<dbReference type="EMBL" id="KZ613952">
    <property type="protein sequence ID" value="PMD35416.1"/>
    <property type="molecule type" value="Genomic_DNA"/>
</dbReference>
<name>A0A2J6RA69_HYAVF</name>
<dbReference type="AlphaFoldDB" id="A0A2J6RA69"/>
<evidence type="ECO:0000313" key="1">
    <source>
        <dbReference type="EMBL" id="PMD35416.1"/>
    </source>
</evidence>
<organism evidence="1 2">
    <name type="scientific">Hyaloscypha variabilis (strain UAMH 11265 / GT02V1 / F)</name>
    <name type="common">Meliniomyces variabilis</name>
    <dbReference type="NCBI Taxonomy" id="1149755"/>
    <lineage>
        <taxon>Eukaryota</taxon>
        <taxon>Fungi</taxon>
        <taxon>Dikarya</taxon>
        <taxon>Ascomycota</taxon>
        <taxon>Pezizomycotina</taxon>
        <taxon>Leotiomycetes</taxon>
        <taxon>Helotiales</taxon>
        <taxon>Hyaloscyphaceae</taxon>
        <taxon>Hyaloscypha</taxon>
        <taxon>Hyaloscypha variabilis</taxon>
    </lineage>
</organism>
<dbReference type="Proteomes" id="UP000235786">
    <property type="component" value="Unassembled WGS sequence"/>
</dbReference>
<accession>A0A2J6RA69</accession>
<reference evidence="1 2" key="1">
    <citation type="submission" date="2016-04" db="EMBL/GenBank/DDBJ databases">
        <title>A degradative enzymes factory behind the ericoid mycorrhizal symbiosis.</title>
        <authorList>
            <consortium name="DOE Joint Genome Institute"/>
            <person name="Martino E."/>
            <person name="Morin E."/>
            <person name="Grelet G."/>
            <person name="Kuo A."/>
            <person name="Kohler A."/>
            <person name="Daghino S."/>
            <person name="Barry K."/>
            <person name="Choi C."/>
            <person name="Cichocki N."/>
            <person name="Clum A."/>
            <person name="Copeland A."/>
            <person name="Hainaut M."/>
            <person name="Haridas S."/>
            <person name="Labutti K."/>
            <person name="Lindquist E."/>
            <person name="Lipzen A."/>
            <person name="Khouja H.-R."/>
            <person name="Murat C."/>
            <person name="Ohm R."/>
            <person name="Olson A."/>
            <person name="Spatafora J."/>
            <person name="Veneault-Fourrey C."/>
            <person name="Henrissat B."/>
            <person name="Grigoriev I."/>
            <person name="Martin F."/>
            <person name="Perotto S."/>
        </authorList>
    </citation>
    <scope>NUCLEOTIDE SEQUENCE [LARGE SCALE GENOMIC DNA]</scope>
    <source>
        <strain evidence="1 2">F</strain>
    </source>
</reference>
<proteinExistence type="predicted"/>